<accession>A0A0N4V9A9</accession>
<evidence type="ECO:0000256" key="5">
    <source>
        <dbReference type="ARBA" id="ARBA00022806"/>
    </source>
</evidence>
<name>A0A0N4V9A9_ENTVE</name>
<dbReference type="InterPro" id="IPR049730">
    <property type="entry name" value="SNF2/RAD54-like_C"/>
</dbReference>
<dbReference type="SUPFAM" id="SSF52540">
    <property type="entry name" value="P-loop containing nucleoside triphosphate hydrolases"/>
    <property type="match status" value="2"/>
</dbReference>
<keyword evidence="8" id="KW-0539">Nucleus</keyword>
<dbReference type="PROSITE" id="PS51192">
    <property type="entry name" value="HELICASE_ATP_BIND_1"/>
    <property type="match status" value="1"/>
</dbReference>
<organism evidence="14">
    <name type="scientific">Enterobius vermicularis</name>
    <name type="common">Human pinworm</name>
    <dbReference type="NCBI Taxonomy" id="51028"/>
    <lineage>
        <taxon>Eukaryota</taxon>
        <taxon>Metazoa</taxon>
        <taxon>Ecdysozoa</taxon>
        <taxon>Nematoda</taxon>
        <taxon>Chromadorea</taxon>
        <taxon>Rhabditida</taxon>
        <taxon>Spirurina</taxon>
        <taxon>Oxyuridomorpha</taxon>
        <taxon>Oxyuroidea</taxon>
        <taxon>Oxyuridae</taxon>
        <taxon>Enterobius</taxon>
    </lineage>
</organism>
<keyword evidence="13" id="KW-1185">Reference proteome</keyword>
<dbReference type="InterPro" id="IPR000330">
    <property type="entry name" value="SNF2_N"/>
</dbReference>
<dbReference type="CDD" id="cd18793">
    <property type="entry name" value="SF2_C_SNF"/>
    <property type="match status" value="1"/>
</dbReference>
<evidence type="ECO:0000259" key="11">
    <source>
        <dbReference type="PROSITE" id="PS51194"/>
    </source>
</evidence>
<comment type="similarity">
    <text evidence="2">Belongs to the SNF2/RAD54 helicase family.</text>
</comment>
<dbReference type="GO" id="GO:0016887">
    <property type="term" value="F:ATP hydrolysis activity"/>
    <property type="evidence" value="ECO:0007669"/>
    <property type="project" value="InterPro"/>
</dbReference>
<dbReference type="InterPro" id="IPR027417">
    <property type="entry name" value="P-loop_NTPase"/>
</dbReference>
<feature type="domain" description="Helicase C-terminal" evidence="11">
    <location>
        <begin position="825"/>
        <end position="985"/>
    </location>
</feature>
<comment type="subcellular location">
    <subcellularLocation>
        <location evidence="1">Nucleus</location>
    </subcellularLocation>
</comment>
<feature type="domain" description="Helicase ATP-binding" evidence="10">
    <location>
        <begin position="258"/>
        <end position="498"/>
    </location>
</feature>
<dbReference type="GO" id="GO:0005524">
    <property type="term" value="F:ATP binding"/>
    <property type="evidence" value="ECO:0007669"/>
    <property type="project" value="UniProtKB-KW"/>
</dbReference>
<evidence type="ECO:0000313" key="12">
    <source>
        <dbReference type="EMBL" id="VDD91787.1"/>
    </source>
</evidence>
<dbReference type="STRING" id="51028.A0A0N4V9A9"/>
<feature type="region of interest" description="Disordered" evidence="9">
    <location>
        <begin position="39"/>
        <end position="62"/>
    </location>
</feature>
<dbReference type="GO" id="GO:0005634">
    <property type="term" value="C:nucleus"/>
    <property type="evidence" value="ECO:0007669"/>
    <property type="project" value="UniProtKB-SubCell"/>
</dbReference>
<dbReference type="AlphaFoldDB" id="A0A0N4V9A9"/>
<evidence type="ECO:0000259" key="10">
    <source>
        <dbReference type="PROSITE" id="PS51192"/>
    </source>
</evidence>
<dbReference type="GO" id="GO:0004386">
    <property type="term" value="F:helicase activity"/>
    <property type="evidence" value="ECO:0007669"/>
    <property type="project" value="UniProtKB-KW"/>
</dbReference>
<dbReference type="EMBL" id="UXUI01008552">
    <property type="protein sequence ID" value="VDD91787.1"/>
    <property type="molecule type" value="Genomic_DNA"/>
</dbReference>
<dbReference type="PROSITE" id="PS51194">
    <property type="entry name" value="HELICASE_CTER"/>
    <property type="match status" value="1"/>
</dbReference>
<evidence type="ECO:0000256" key="7">
    <source>
        <dbReference type="ARBA" id="ARBA00023125"/>
    </source>
</evidence>
<dbReference type="PANTHER" id="PTHR45797:SF1">
    <property type="entry name" value="HELICASE ARIP4"/>
    <property type="match status" value="1"/>
</dbReference>
<dbReference type="InterPro" id="IPR001650">
    <property type="entry name" value="Helicase_C-like"/>
</dbReference>
<evidence type="ECO:0000256" key="1">
    <source>
        <dbReference type="ARBA" id="ARBA00004123"/>
    </source>
</evidence>
<evidence type="ECO:0000256" key="8">
    <source>
        <dbReference type="ARBA" id="ARBA00023242"/>
    </source>
</evidence>
<dbReference type="WBParaSite" id="EVEC_0000701701-mRNA-1">
    <property type="protein sequence ID" value="EVEC_0000701701-mRNA-1"/>
    <property type="gene ID" value="EVEC_0000701701"/>
</dbReference>
<dbReference type="Pfam" id="PF00271">
    <property type="entry name" value="Helicase_C"/>
    <property type="match status" value="1"/>
</dbReference>
<keyword evidence="4" id="KW-0378">Hydrolase</keyword>
<protein>
    <submittedName>
        <fullName evidence="14">Helicase ARIP4</fullName>
    </submittedName>
</protein>
<keyword evidence="5" id="KW-0347">Helicase</keyword>
<dbReference type="Gene3D" id="3.40.50.10810">
    <property type="entry name" value="Tandem AAA-ATPase domain"/>
    <property type="match status" value="2"/>
</dbReference>
<evidence type="ECO:0000256" key="9">
    <source>
        <dbReference type="SAM" id="MobiDB-lite"/>
    </source>
</evidence>
<dbReference type="OrthoDB" id="2020972at2759"/>
<dbReference type="GO" id="GO:0003677">
    <property type="term" value="F:DNA binding"/>
    <property type="evidence" value="ECO:0007669"/>
    <property type="project" value="UniProtKB-KW"/>
</dbReference>
<dbReference type="InterPro" id="IPR038718">
    <property type="entry name" value="SNF2-like_sf"/>
</dbReference>
<evidence type="ECO:0000256" key="4">
    <source>
        <dbReference type="ARBA" id="ARBA00022801"/>
    </source>
</evidence>
<evidence type="ECO:0000256" key="6">
    <source>
        <dbReference type="ARBA" id="ARBA00022840"/>
    </source>
</evidence>
<evidence type="ECO:0000256" key="2">
    <source>
        <dbReference type="ARBA" id="ARBA00007025"/>
    </source>
</evidence>
<dbReference type="SMART" id="SM00490">
    <property type="entry name" value="HELICc"/>
    <property type="match status" value="1"/>
</dbReference>
<evidence type="ECO:0000313" key="13">
    <source>
        <dbReference type="Proteomes" id="UP000274131"/>
    </source>
</evidence>
<keyword evidence="7" id="KW-0238">DNA-binding</keyword>
<reference evidence="14" key="1">
    <citation type="submission" date="2016-04" db="UniProtKB">
        <authorList>
            <consortium name="WormBaseParasite"/>
        </authorList>
    </citation>
    <scope>IDENTIFICATION</scope>
</reference>
<dbReference type="Gene3D" id="3.40.50.300">
    <property type="entry name" value="P-loop containing nucleotide triphosphate hydrolases"/>
    <property type="match status" value="2"/>
</dbReference>
<gene>
    <name evidence="12" type="ORF">EVEC_LOCUS6538</name>
</gene>
<sequence>MATAEKALPFSPSIRGNFESDGFSVDNELVNAINYTPFPASSEVSDKGLHTPTPPSDQQMDTTSDLMSFVLPTNKNQSLKRKQIRADFDEGRLSAIAQEARKREQERLKRLKELQENPANSEEAHSFSAGVSSQLVSASSSVQKVPEVDVIELSSDEEVKEVTVTGFRLGGFSGRFGKITENQMEVLQRQERRRLRKRRMSGDLESTELCEGRLLVNAGKPPQDPNIYVPSHLTSVLQPHQLGGIRFMFDNVIESISAFPSSPGFGCILAHSMGLGKTIQVIAFTDIFYRATGAKKILIIVPVNTIQNWWNEYDKWLPERTVEGYPIRPFKVYLLGDSVKTIKERSDMIQQWHRGGGVLLIGYDMFRVLVQPNPTKRKSMKKKSKEEVVDLEKEELDASLHLEGGGRRGRVRFEGENEVDRMVLWSLAEDFTGIKRALLSPGPDLVVCDEGHRIKNEKAGIAAALSAVETKRRIVLTGYPLQNNLMEYFCMVDFVRPFYLGSKKDFSIMFEKPIKNGLCIDSTPADIKLARQRTHVLIELLKGFVQRRTHHLLKKILPPSSEFVLLLRKSPIQRLLYRNFLQFASSEISEGSGTSTYNPLKAFAACSKIWNHPDVLHNVLEKLTEDCIGSKSGLDNNTHSNYLDAQQQYVATSQGCVQFPTTSQYAMYGAGSSEFDALNCNGSVGQQVDNFYSNCQSYSSVPQTFHHQFISYDNSTIPSGTGGSSEISYYNQYHDPSLPFSANLSLPPALLNSSVSQYGVDPSDGKGEEFRKGLRARTNTTIAKAIMEEMGLNSDVKYEWAELAMQSYRPGIIENGYKMVIAFSIIKQAARSFEKVLLFSQSLLTLDLIETYLLKLGTVQTSEGVYQWQKNATFYRFDGSTPATERERLINRFNEDPLAFLFLISTRAGSLGINLVSANRVILFDASWNPCHDAQAVCRIYRYGQRKRTFIYRLIVDNSMEKAIFNRQIGKSGLQQRVVDDKQMDVDVTKRELEQLLVYDEAFDVMEQELDIKSFHCEDPVLWVTVMSHHRLFSQLPFLHESLLLEREEGLSEEEKLEAQMLYEKEKNCYKGVDFERDFKTSKWVRERESIEPTFLDLEKSSYQAALLPRTTPIRPTPLPMSLERISSDKFPLSQLHDISPSSIEVVTDREMILPCLSEHGVKKVLKPQRCRLIRSFSGVFLRTMDGRLFDARNQPLKHLQALPREQVSVVRKDPPEEEVICLSDSD</sequence>
<dbReference type="Proteomes" id="UP000274131">
    <property type="component" value="Unassembled WGS sequence"/>
</dbReference>
<dbReference type="Gene3D" id="1.20.120.850">
    <property type="entry name" value="SWI2/SNF2 ATPases, N-terminal domain"/>
    <property type="match status" value="1"/>
</dbReference>
<reference evidence="12 13" key="2">
    <citation type="submission" date="2018-10" db="EMBL/GenBank/DDBJ databases">
        <authorList>
            <consortium name="Pathogen Informatics"/>
        </authorList>
    </citation>
    <scope>NUCLEOTIDE SEQUENCE [LARGE SCALE GENOMIC DNA]</scope>
</reference>
<evidence type="ECO:0000313" key="14">
    <source>
        <dbReference type="WBParaSite" id="EVEC_0000701701-mRNA-1"/>
    </source>
</evidence>
<keyword evidence="3" id="KW-0547">Nucleotide-binding</keyword>
<evidence type="ECO:0000256" key="3">
    <source>
        <dbReference type="ARBA" id="ARBA00022741"/>
    </source>
</evidence>
<dbReference type="Pfam" id="PF00176">
    <property type="entry name" value="SNF2-rel_dom"/>
    <property type="match status" value="1"/>
</dbReference>
<dbReference type="PANTHER" id="PTHR45797">
    <property type="entry name" value="RAD54-LIKE"/>
    <property type="match status" value="1"/>
</dbReference>
<proteinExistence type="inferred from homology"/>
<dbReference type="InterPro" id="IPR014001">
    <property type="entry name" value="Helicase_ATP-bd"/>
</dbReference>
<keyword evidence="6" id="KW-0067">ATP-binding</keyword>
<dbReference type="SMART" id="SM00487">
    <property type="entry name" value="DEXDc"/>
    <property type="match status" value="1"/>
</dbReference>
<dbReference type="InterPro" id="IPR044574">
    <property type="entry name" value="ARIP4-like"/>
</dbReference>